<feature type="domain" description="RNA-binding S4" evidence="8">
    <location>
        <begin position="42"/>
        <end position="101"/>
    </location>
</feature>
<dbReference type="InterPro" id="IPR020103">
    <property type="entry name" value="PsdUridine_synth_cat_dom_sf"/>
</dbReference>
<evidence type="ECO:0000256" key="4">
    <source>
        <dbReference type="ARBA" id="ARBA00023235"/>
    </source>
</evidence>
<dbReference type="InterPro" id="IPR002942">
    <property type="entry name" value="S4_RNA-bd"/>
</dbReference>
<dbReference type="InterPro" id="IPR020094">
    <property type="entry name" value="TruA/RsuA/RluB/E/F_N"/>
</dbReference>
<evidence type="ECO:0000313" key="10">
    <source>
        <dbReference type="Proteomes" id="UP000196655"/>
    </source>
</evidence>
<dbReference type="GO" id="GO:0003723">
    <property type="term" value="F:RNA binding"/>
    <property type="evidence" value="ECO:0007669"/>
    <property type="project" value="UniProtKB-KW"/>
</dbReference>
<name>A0A211ZQ74_9PROT</name>
<dbReference type="InterPro" id="IPR006145">
    <property type="entry name" value="PsdUridine_synth_RsuA/RluA"/>
</dbReference>
<dbReference type="InterPro" id="IPR036986">
    <property type="entry name" value="S4_RNA-bd_sf"/>
</dbReference>
<dbReference type="RefSeq" id="WP_088150888.1">
    <property type="nucleotide sequence ID" value="NZ_NHON01000014.1"/>
</dbReference>
<keyword evidence="3 5" id="KW-0694">RNA-binding</keyword>
<dbReference type="InterPro" id="IPR042092">
    <property type="entry name" value="PsdUridine_s_RsuA/RluB/E/F_cat"/>
</dbReference>
<dbReference type="EMBL" id="NHON01000014">
    <property type="protein sequence ID" value="OWJ67336.1"/>
    <property type="molecule type" value="Genomic_DNA"/>
</dbReference>
<comment type="caution">
    <text evidence="9">The sequence shown here is derived from an EMBL/GenBank/DDBJ whole genome shotgun (WGS) entry which is preliminary data.</text>
</comment>
<dbReference type="PANTHER" id="PTHR47683:SF3">
    <property type="entry name" value="RIBOSOMAL LARGE SUBUNIT PSEUDOURIDINE SYNTHASE B"/>
    <property type="match status" value="1"/>
</dbReference>
<dbReference type="InterPro" id="IPR000748">
    <property type="entry name" value="PsdUridine_synth_RsuA/RluB/E/F"/>
</dbReference>
<evidence type="ECO:0000256" key="3">
    <source>
        <dbReference type="ARBA" id="ARBA00022884"/>
    </source>
</evidence>
<dbReference type="SUPFAM" id="SSF55120">
    <property type="entry name" value="Pseudouridine synthase"/>
    <property type="match status" value="1"/>
</dbReference>
<dbReference type="PROSITE" id="PS01149">
    <property type="entry name" value="PSI_RSU"/>
    <property type="match status" value="1"/>
</dbReference>
<dbReference type="SUPFAM" id="SSF55174">
    <property type="entry name" value="Alpha-L RNA-binding motif"/>
    <property type="match status" value="1"/>
</dbReference>
<dbReference type="STRING" id="1122125.GCA_000423185_01151"/>
<dbReference type="EC" id="5.4.99.-" evidence="6"/>
<protein>
    <recommendedName>
        <fullName evidence="6">Pseudouridine synthase</fullName>
        <ecNumber evidence="6">5.4.99.-</ecNumber>
    </recommendedName>
</protein>
<dbReference type="Pfam" id="PF00849">
    <property type="entry name" value="PseudoU_synth_2"/>
    <property type="match status" value="1"/>
</dbReference>
<gene>
    <name evidence="9" type="ORF">BWR60_10100</name>
</gene>
<feature type="region of interest" description="Disordered" evidence="7">
    <location>
        <begin position="277"/>
        <end position="319"/>
    </location>
</feature>
<dbReference type="PROSITE" id="PS50889">
    <property type="entry name" value="S4"/>
    <property type="match status" value="1"/>
</dbReference>
<keyword evidence="4 6" id="KW-0413">Isomerase</keyword>
<dbReference type="InterPro" id="IPR050343">
    <property type="entry name" value="RsuA_PseudoU_synthase"/>
</dbReference>
<dbReference type="Gene3D" id="3.30.70.1560">
    <property type="entry name" value="Alpha-L RNA-binding motif"/>
    <property type="match status" value="1"/>
</dbReference>
<dbReference type="GO" id="GO:0000455">
    <property type="term" value="P:enzyme-directed rRNA pseudouridine synthesis"/>
    <property type="evidence" value="ECO:0007669"/>
    <property type="project" value="UniProtKB-ARBA"/>
</dbReference>
<dbReference type="GO" id="GO:0120159">
    <property type="term" value="F:rRNA pseudouridine synthase activity"/>
    <property type="evidence" value="ECO:0007669"/>
    <property type="project" value="UniProtKB-ARBA"/>
</dbReference>
<proteinExistence type="inferred from homology"/>
<sequence>MSKSDPKTTVGKTAGDPAATGAAMPAGKPKATFKDGGEKDGERVAKVLARAGMCSRREAERWIAEGRVALDGKVLDTPAVVVPPGAVLSVDGVPVPEAERTRLWRYHKPAGLVTTRSDPQGRQTVFDNLPAELPRVVSIGRLDLNSEGLLLLTNDGELSRRLELPSTGWPRRYRVRVHGAPDPAKLAGLAKGITVSGVHYGPIEAALDKVQGANAWLTVTLREGKNREVRKVMEAIGLNVNRLIRVSYGPFQLGILEKGEAEEIKASVLRDQLGRWLQAHEEERPTRKPAAKPAGGKPAAAKSSGPKPGHAPAPRRRPA</sequence>
<dbReference type="InterPro" id="IPR018496">
    <property type="entry name" value="PsdUridine_synth_RsuA/RluB_CS"/>
</dbReference>
<dbReference type="CDD" id="cd00165">
    <property type="entry name" value="S4"/>
    <property type="match status" value="1"/>
</dbReference>
<organism evidence="9 10">
    <name type="scientific">Inquilinus limosus</name>
    <dbReference type="NCBI Taxonomy" id="171674"/>
    <lineage>
        <taxon>Bacteria</taxon>
        <taxon>Pseudomonadati</taxon>
        <taxon>Pseudomonadota</taxon>
        <taxon>Alphaproteobacteria</taxon>
        <taxon>Rhodospirillales</taxon>
        <taxon>Rhodospirillaceae</taxon>
        <taxon>Inquilinus</taxon>
    </lineage>
</organism>
<dbReference type="PANTHER" id="PTHR47683">
    <property type="entry name" value="PSEUDOURIDINE SYNTHASE FAMILY PROTEIN-RELATED"/>
    <property type="match status" value="1"/>
</dbReference>
<reference evidence="10" key="1">
    <citation type="submission" date="2017-05" db="EMBL/GenBank/DDBJ databases">
        <authorList>
            <person name="Macchi M."/>
            <person name="Festa S."/>
            <person name="Coppotelli B.M."/>
            <person name="Morelli I.S."/>
        </authorList>
    </citation>
    <scope>NUCLEOTIDE SEQUENCE [LARGE SCALE GENOMIC DNA]</scope>
    <source>
        <strain evidence="10">I</strain>
    </source>
</reference>
<accession>A0A211ZQ74</accession>
<dbReference type="NCBIfam" id="TIGR00093">
    <property type="entry name" value="pseudouridine synthase"/>
    <property type="match status" value="1"/>
</dbReference>
<evidence type="ECO:0000256" key="6">
    <source>
        <dbReference type="RuleBase" id="RU003887"/>
    </source>
</evidence>
<evidence type="ECO:0000256" key="5">
    <source>
        <dbReference type="PROSITE-ProRule" id="PRU00182"/>
    </source>
</evidence>
<dbReference type="SMART" id="SM00363">
    <property type="entry name" value="S4"/>
    <property type="match status" value="1"/>
</dbReference>
<evidence type="ECO:0000256" key="7">
    <source>
        <dbReference type="SAM" id="MobiDB-lite"/>
    </source>
</evidence>
<evidence type="ECO:0000259" key="8">
    <source>
        <dbReference type="SMART" id="SM00363"/>
    </source>
</evidence>
<comment type="catalytic activity">
    <reaction evidence="1">
        <text>a uridine in RNA = a pseudouridine in RNA</text>
        <dbReference type="Rhea" id="RHEA:48348"/>
        <dbReference type="Rhea" id="RHEA-COMP:12068"/>
        <dbReference type="Rhea" id="RHEA-COMP:12069"/>
        <dbReference type="ChEBI" id="CHEBI:65314"/>
        <dbReference type="ChEBI" id="CHEBI:65315"/>
    </reaction>
</comment>
<dbReference type="Proteomes" id="UP000196655">
    <property type="component" value="Unassembled WGS sequence"/>
</dbReference>
<evidence type="ECO:0000313" key="9">
    <source>
        <dbReference type="EMBL" id="OWJ67336.1"/>
    </source>
</evidence>
<feature type="compositionally biased region" description="Low complexity" evidence="7">
    <location>
        <begin position="291"/>
        <end position="308"/>
    </location>
</feature>
<evidence type="ECO:0000256" key="2">
    <source>
        <dbReference type="ARBA" id="ARBA00008348"/>
    </source>
</evidence>
<evidence type="ECO:0000256" key="1">
    <source>
        <dbReference type="ARBA" id="ARBA00000073"/>
    </source>
</evidence>
<dbReference type="AlphaFoldDB" id="A0A211ZQ74"/>
<dbReference type="Gene3D" id="3.30.70.580">
    <property type="entry name" value="Pseudouridine synthase I, catalytic domain, N-terminal subdomain"/>
    <property type="match status" value="1"/>
</dbReference>
<dbReference type="OrthoDB" id="9807213at2"/>
<comment type="similarity">
    <text evidence="2 6">Belongs to the pseudouridine synthase RsuA family.</text>
</comment>
<dbReference type="CDD" id="cd02556">
    <property type="entry name" value="PseudoU_synth_RluB"/>
    <property type="match status" value="1"/>
</dbReference>
<keyword evidence="10" id="KW-1185">Reference proteome</keyword>
<dbReference type="Pfam" id="PF01479">
    <property type="entry name" value="S4"/>
    <property type="match status" value="1"/>
</dbReference>
<dbReference type="Gene3D" id="3.10.290.10">
    <property type="entry name" value="RNA-binding S4 domain"/>
    <property type="match status" value="1"/>
</dbReference>
<feature type="region of interest" description="Disordered" evidence="7">
    <location>
        <begin position="1"/>
        <end position="40"/>
    </location>
</feature>